<dbReference type="Gene3D" id="3.80.10.10">
    <property type="entry name" value="Ribonuclease Inhibitor"/>
    <property type="match status" value="1"/>
</dbReference>
<dbReference type="SUPFAM" id="SSF52047">
    <property type="entry name" value="RNI-like"/>
    <property type="match status" value="1"/>
</dbReference>
<protein>
    <submittedName>
        <fullName evidence="2">Putative internalin</fullName>
    </submittedName>
</protein>
<evidence type="ECO:0000256" key="1">
    <source>
        <dbReference type="SAM" id="MobiDB-lite"/>
    </source>
</evidence>
<reference evidence="2 3" key="1">
    <citation type="journal article" date="2013" name="Curr. Biol.">
        <title>The Genome of the Foraminiferan Reticulomyxa filosa.</title>
        <authorList>
            <person name="Glockner G."/>
            <person name="Hulsmann N."/>
            <person name="Schleicher M."/>
            <person name="Noegel A.A."/>
            <person name="Eichinger L."/>
            <person name="Gallinger C."/>
            <person name="Pawlowski J."/>
            <person name="Sierra R."/>
            <person name="Euteneuer U."/>
            <person name="Pillet L."/>
            <person name="Moustafa A."/>
            <person name="Platzer M."/>
            <person name="Groth M."/>
            <person name="Szafranski K."/>
            <person name="Schliwa M."/>
        </authorList>
    </citation>
    <scope>NUCLEOTIDE SEQUENCE [LARGE SCALE GENOMIC DNA]</scope>
</reference>
<dbReference type="AlphaFoldDB" id="X6PB75"/>
<accession>X6PB75</accession>
<comment type="caution">
    <text evidence="2">The sequence shown here is derived from an EMBL/GenBank/DDBJ whole genome shotgun (WGS) entry which is preliminary data.</text>
</comment>
<dbReference type="InterPro" id="IPR032675">
    <property type="entry name" value="LRR_dom_sf"/>
</dbReference>
<proteinExistence type="predicted"/>
<feature type="compositionally biased region" description="Polar residues" evidence="1">
    <location>
        <begin position="339"/>
        <end position="354"/>
    </location>
</feature>
<dbReference type="EMBL" id="ASPP01001267">
    <property type="protein sequence ID" value="ETO35805.1"/>
    <property type="molecule type" value="Genomic_DNA"/>
</dbReference>
<evidence type="ECO:0000313" key="3">
    <source>
        <dbReference type="Proteomes" id="UP000023152"/>
    </source>
</evidence>
<gene>
    <name evidence="2" type="ORF">RFI_01258</name>
</gene>
<feature type="region of interest" description="Disordered" evidence="1">
    <location>
        <begin position="332"/>
        <end position="354"/>
    </location>
</feature>
<name>X6PB75_RETFI</name>
<keyword evidence="3" id="KW-1185">Reference proteome</keyword>
<sequence length="354" mass="41302">MYLWYHSRVEIHQFTAEDWGLIREVEKTILPLDTNEAIEKLSCNDDTKEFLVHNFKDALYFTGSKVMNLDLKDISNDCVMNCIIPFLKHVPNISTLDLDCTSIDDSALIAILEQKQIDSLFVSNNNITDVGLRALTNNNIIKRLDISYTNFSIQGLNGLKHNDYLEELSCDQYYFKEKSIDFANDMQKFRNEMYANQKFSFLMGTHERVGRNSPILHSFYQSKLFDRYLVKEIFSYVKPKEIKGFKSAYHYNPLNREYREKRRNDLMRNNQFVDNSSLNNPNVDAIVQFLQEQNPQLDMPLEIGNVVYESRGNHGLDTLNRDAQLHRSVDETLAEREGNQTQNQARSSTSMTLR</sequence>
<evidence type="ECO:0000313" key="2">
    <source>
        <dbReference type="EMBL" id="ETO35805.1"/>
    </source>
</evidence>
<organism evidence="2 3">
    <name type="scientific">Reticulomyxa filosa</name>
    <dbReference type="NCBI Taxonomy" id="46433"/>
    <lineage>
        <taxon>Eukaryota</taxon>
        <taxon>Sar</taxon>
        <taxon>Rhizaria</taxon>
        <taxon>Retaria</taxon>
        <taxon>Foraminifera</taxon>
        <taxon>Monothalamids</taxon>
        <taxon>Reticulomyxidae</taxon>
        <taxon>Reticulomyxa</taxon>
    </lineage>
</organism>
<dbReference type="Proteomes" id="UP000023152">
    <property type="component" value="Unassembled WGS sequence"/>
</dbReference>